<proteinExistence type="predicted"/>
<sequence>MSMIPQYSLMLTDFGQRILHIDSNICSVYLVPFAISNLVGHYPQDNSFPFLNELVQCNNGVTLIPRNIGHFPLDVLSLLKFILLLIGTLSISFQCIEPYDGNEGTVFNKPTENTTSVIVKKISMGDVVMIIQGDEGTHNIGMDGDHQKWDG</sequence>
<reference evidence="1" key="1">
    <citation type="journal article" date="2022" name="IScience">
        <title>Evolution of zygomycete secretomes and the origins of terrestrial fungal ecologies.</title>
        <authorList>
            <person name="Chang Y."/>
            <person name="Wang Y."/>
            <person name="Mondo S."/>
            <person name="Ahrendt S."/>
            <person name="Andreopoulos W."/>
            <person name="Barry K."/>
            <person name="Beard J."/>
            <person name="Benny G.L."/>
            <person name="Blankenship S."/>
            <person name="Bonito G."/>
            <person name="Cuomo C."/>
            <person name="Desiro A."/>
            <person name="Gervers K.A."/>
            <person name="Hundley H."/>
            <person name="Kuo A."/>
            <person name="LaButti K."/>
            <person name="Lang B.F."/>
            <person name="Lipzen A."/>
            <person name="O'Donnell K."/>
            <person name="Pangilinan J."/>
            <person name="Reynolds N."/>
            <person name="Sandor L."/>
            <person name="Smith M.E."/>
            <person name="Tsang A."/>
            <person name="Grigoriev I.V."/>
            <person name="Stajich J.E."/>
            <person name="Spatafora J.W."/>
        </authorList>
    </citation>
    <scope>NUCLEOTIDE SEQUENCE</scope>
    <source>
        <strain evidence="1">RSA 2281</strain>
    </source>
</reference>
<dbReference type="AlphaFoldDB" id="A0AAD5JYV4"/>
<dbReference type="EMBL" id="JAIXMP010000043">
    <property type="protein sequence ID" value="KAI9247214.1"/>
    <property type="molecule type" value="Genomic_DNA"/>
</dbReference>
<reference evidence="1" key="2">
    <citation type="submission" date="2023-02" db="EMBL/GenBank/DDBJ databases">
        <authorList>
            <consortium name="DOE Joint Genome Institute"/>
            <person name="Mondo S.J."/>
            <person name="Chang Y."/>
            <person name="Wang Y."/>
            <person name="Ahrendt S."/>
            <person name="Andreopoulos W."/>
            <person name="Barry K."/>
            <person name="Beard J."/>
            <person name="Benny G.L."/>
            <person name="Blankenship S."/>
            <person name="Bonito G."/>
            <person name="Cuomo C."/>
            <person name="Desiro A."/>
            <person name="Gervers K.A."/>
            <person name="Hundley H."/>
            <person name="Kuo A."/>
            <person name="LaButti K."/>
            <person name="Lang B.F."/>
            <person name="Lipzen A."/>
            <person name="O'Donnell K."/>
            <person name="Pangilinan J."/>
            <person name="Reynolds N."/>
            <person name="Sandor L."/>
            <person name="Smith M.W."/>
            <person name="Tsang A."/>
            <person name="Grigoriev I.V."/>
            <person name="Stajich J.E."/>
            <person name="Spatafora J.W."/>
        </authorList>
    </citation>
    <scope>NUCLEOTIDE SEQUENCE</scope>
    <source>
        <strain evidence="1">RSA 2281</strain>
    </source>
</reference>
<keyword evidence="2" id="KW-1185">Reference proteome</keyword>
<gene>
    <name evidence="1" type="ORF">BDA99DRAFT_543058</name>
</gene>
<evidence type="ECO:0000313" key="1">
    <source>
        <dbReference type="EMBL" id="KAI9247214.1"/>
    </source>
</evidence>
<name>A0AAD5JYV4_9FUNG</name>
<accession>A0AAD5JYV4</accession>
<evidence type="ECO:0000313" key="2">
    <source>
        <dbReference type="Proteomes" id="UP001209540"/>
    </source>
</evidence>
<protein>
    <submittedName>
        <fullName evidence="1">Uncharacterized protein</fullName>
    </submittedName>
</protein>
<comment type="caution">
    <text evidence="1">The sequence shown here is derived from an EMBL/GenBank/DDBJ whole genome shotgun (WGS) entry which is preliminary data.</text>
</comment>
<dbReference type="Proteomes" id="UP001209540">
    <property type="component" value="Unassembled WGS sequence"/>
</dbReference>
<organism evidence="1 2">
    <name type="scientific">Phascolomyces articulosus</name>
    <dbReference type="NCBI Taxonomy" id="60185"/>
    <lineage>
        <taxon>Eukaryota</taxon>
        <taxon>Fungi</taxon>
        <taxon>Fungi incertae sedis</taxon>
        <taxon>Mucoromycota</taxon>
        <taxon>Mucoromycotina</taxon>
        <taxon>Mucoromycetes</taxon>
        <taxon>Mucorales</taxon>
        <taxon>Lichtheimiaceae</taxon>
        <taxon>Phascolomyces</taxon>
    </lineage>
</organism>